<dbReference type="OrthoDB" id="3164835at2759"/>
<dbReference type="EMBL" id="KN880528">
    <property type="protein sequence ID" value="KIY67352.1"/>
    <property type="molecule type" value="Genomic_DNA"/>
</dbReference>
<sequence>MLVQTPLADAIVGASPFDDPERADLAVRTTDNRLLFVYKAHLVEASPFFASLLSDDSADGLEKYKGLPVFSVFEDNRTMHFILRLCSSCAITVAELLTVATECPITDTLDKYLMEAPQERIADIIREAATSSLLAQDPLCVFGLARMYRMPDLALEAARQTLNMAVSEWPSGRRESLRALSGLDYQRLVRYHDKCGQVAVEAAGIELKPWGTCFRCDSSSTVYQYLHLGRRGFAIDLYNKNVSFSYEDMLKFAAIGRIGEMFRNRPGRKVSAEEIELICGVAVSQCGGTQWEVRAAIQWAVDRLQEDVDLAISRVPLSLE</sequence>
<protein>
    <recommendedName>
        <fullName evidence="1">BTB domain-containing protein</fullName>
    </recommendedName>
</protein>
<evidence type="ECO:0000313" key="2">
    <source>
        <dbReference type="EMBL" id="KIY67352.1"/>
    </source>
</evidence>
<name>A0A0D7BA14_9AGAR</name>
<evidence type="ECO:0000313" key="3">
    <source>
        <dbReference type="Proteomes" id="UP000054007"/>
    </source>
</evidence>
<dbReference type="PROSITE" id="PS50097">
    <property type="entry name" value="BTB"/>
    <property type="match status" value="1"/>
</dbReference>
<reference evidence="2 3" key="1">
    <citation type="journal article" date="2015" name="Fungal Genet. Biol.">
        <title>Evolution of novel wood decay mechanisms in Agaricales revealed by the genome sequences of Fistulina hepatica and Cylindrobasidium torrendii.</title>
        <authorList>
            <person name="Floudas D."/>
            <person name="Held B.W."/>
            <person name="Riley R."/>
            <person name="Nagy L.G."/>
            <person name="Koehler G."/>
            <person name="Ransdell A.S."/>
            <person name="Younus H."/>
            <person name="Chow J."/>
            <person name="Chiniquy J."/>
            <person name="Lipzen A."/>
            <person name="Tritt A."/>
            <person name="Sun H."/>
            <person name="Haridas S."/>
            <person name="LaButti K."/>
            <person name="Ohm R.A."/>
            <person name="Kues U."/>
            <person name="Blanchette R.A."/>
            <person name="Grigoriev I.V."/>
            <person name="Minto R.E."/>
            <person name="Hibbett D.S."/>
        </authorList>
    </citation>
    <scope>NUCLEOTIDE SEQUENCE [LARGE SCALE GENOMIC DNA]</scope>
    <source>
        <strain evidence="2 3">FP15055 ss-10</strain>
    </source>
</reference>
<dbReference type="Proteomes" id="UP000054007">
    <property type="component" value="Unassembled WGS sequence"/>
</dbReference>
<evidence type="ECO:0000259" key="1">
    <source>
        <dbReference type="PROSITE" id="PS50097"/>
    </source>
</evidence>
<proteinExistence type="predicted"/>
<dbReference type="STRING" id="1314674.A0A0D7BA14"/>
<accession>A0A0D7BA14</accession>
<organism evidence="2 3">
    <name type="scientific">Cylindrobasidium torrendii FP15055 ss-10</name>
    <dbReference type="NCBI Taxonomy" id="1314674"/>
    <lineage>
        <taxon>Eukaryota</taxon>
        <taxon>Fungi</taxon>
        <taxon>Dikarya</taxon>
        <taxon>Basidiomycota</taxon>
        <taxon>Agaricomycotina</taxon>
        <taxon>Agaricomycetes</taxon>
        <taxon>Agaricomycetidae</taxon>
        <taxon>Agaricales</taxon>
        <taxon>Marasmiineae</taxon>
        <taxon>Physalacriaceae</taxon>
        <taxon>Cylindrobasidium</taxon>
    </lineage>
</organism>
<dbReference type="InterPro" id="IPR000210">
    <property type="entry name" value="BTB/POZ_dom"/>
</dbReference>
<gene>
    <name evidence="2" type="ORF">CYLTODRAFT_454540</name>
</gene>
<keyword evidence="3" id="KW-1185">Reference proteome</keyword>
<feature type="domain" description="BTB" evidence="1">
    <location>
        <begin position="23"/>
        <end position="95"/>
    </location>
</feature>
<dbReference type="AlphaFoldDB" id="A0A0D7BA14"/>